<evidence type="ECO:0000313" key="5">
    <source>
        <dbReference type="EMBL" id="ANP91643.1"/>
    </source>
</evidence>
<name>A0A179BVU6_RHILE</name>
<organism evidence="7">
    <name type="scientific">Rhizobium leguminosarum</name>
    <dbReference type="NCBI Taxonomy" id="384"/>
    <lineage>
        <taxon>Bacteria</taxon>
        <taxon>Pseudomonadati</taxon>
        <taxon>Pseudomonadota</taxon>
        <taxon>Alphaproteobacteria</taxon>
        <taxon>Hyphomicrobiales</taxon>
        <taxon>Rhizobiaceae</taxon>
        <taxon>Rhizobium/Agrobacterium group</taxon>
        <taxon>Rhizobium</taxon>
    </lineage>
</organism>
<dbReference type="Proteomes" id="UP000092691">
    <property type="component" value="Plasmid unnamed4"/>
</dbReference>
<geneLocation type="plasmid" evidence="6">
    <name>unnamed1</name>
</geneLocation>
<dbReference type="GO" id="GO:0008897">
    <property type="term" value="F:holo-[acyl-carrier-protein] synthase activity"/>
    <property type="evidence" value="ECO:0007669"/>
    <property type="project" value="InterPro"/>
</dbReference>
<geneLocation type="plasmid" evidence="5 8">
    <name>unnamed4</name>
</geneLocation>
<dbReference type="GO" id="GO:0005829">
    <property type="term" value="C:cytosol"/>
    <property type="evidence" value="ECO:0007669"/>
    <property type="project" value="TreeGrafter"/>
</dbReference>
<comment type="similarity">
    <text evidence="1">Belongs to the P-Pant transferase superfamily. Gsp/Sfp/HetI/AcpT family.</text>
</comment>
<dbReference type="InterPro" id="IPR008278">
    <property type="entry name" value="4-PPantetheinyl_Trfase_dom"/>
</dbReference>
<dbReference type="GO" id="GO:0019878">
    <property type="term" value="P:lysine biosynthetic process via aminoadipic acid"/>
    <property type="evidence" value="ECO:0007669"/>
    <property type="project" value="TreeGrafter"/>
</dbReference>
<feature type="domain" description="4'-phosphopantetheinyl transferase" evidence="3">
    <location>
        <begin position="123"/>
        <end position="226"/>
    </location>
</feature>
<reference evidence="5 8" key="2">
    <citation type="submission" date="2016-06" db="EMBL/GenBank/DDBJ databases">
        <title>Microsymbionts genomes from the relict species Vavilovia formosa.</title>
        <authorList>
            <person name="Chirak E."/>
            <person name="Kimeklis A."/>
            <person name="Andronov E."/>
        </authorList>
    </citation>
    <scope>NUCLEOTIDE SEQUENCE [LARGE SCALE GENOMIC DNA]</scope>
    <source>
        <strain evidence="5 8">Vaf10</strain>
        <plasmid evidence="8">Plasmid unnamed4</plasmid>
        <plasmid evidence="5">unnamed4</plasmid>
    </source>
</reference>
<evidence type="ECO:0000313" key="6">
    <source>
        <dbReference type="EMBL" id="API55153.1"/>
    </source>
</evidence>
<dbReference type="PANTHER" id="PTHR12215">
    <property type="entry name" value="PHOSPHOPANTETHEINE TRANSFERASE"/>
    <property type="match status" value="1"/>
</dbReference>
<feature type="domain" description="4'-phosphopantetheinyl transferase N-terminal" evidence="4">
    <location>
        <begin position="31"/>
        <end position="113"/>
    </location>
</feature>
<dbReference type="EMBL" id="LWBS01000101">
    <property type="protein sequence ID" value="OAP95736.1"/>
    <property type="molecule type" value="Genomic_DNA"/>
</dbReference>
<reference evidence="7" key="1">
    <citation type="submission" date="2016-04" db="EMBL/GenBank/DDBJ databases">
        <title>Fast-growing isolate from the root nodules of Vavilovia formosa.</title>
        <authorList>
            <person name="Kimeklis A."/>
            <person name="Safronova V."/>
            <person name="Belimov A."/>
            <person name="Andronov E."/>
        </authorList>
    </citation>
    <scope>NUCLEOTIDE SEQUENCE [LARGE SCALE GENOMIC DNA]</scope>
    <source>
        <strain evidence="7">Vaf-46</strain>
    </source>
</reference>
<reference evidence="6 9" key="3">
    <citation type="submission" date="2016-11" db="EMBL/GenBank/DDBJ databases">
        <title>Rhizobium leguminosarum bv. viciae strain Vaf12 isolated from Vavilovia formosa root nodules from Russia, Dagestan.</title>
        <authorList>
            <person name="Kimeklis A."/>
        </authorList>
    </citation>
    <scope>NUCLEOTIDE SEQUENCE [LARGE SCALE GENOMIC DNA]</scope>
    <source>
        <strain evidence="6 9">Vaf-108</strain>
        <plasmid evidence="9">Plasmid unnamed1</plasmid>
        <plasmid evidence="6">unnamed1</plasmid>
    </source>
</reference>
<dbReference type="InterPro" id="IPR055066">
    <property type="entry name" value="AASDHPPT_N"/>
</dbReference>
<evidence type="ECO:0000313" key="9">
    <source>
        <dbReference type="Proteomes" id="UP000183050"/>
    </source>
</evidence>
<dbReference type="SUPFAM" id="SSF56214">
    <property type="entry name" value="4'-phosphopantetheinyl transferase"/>
    <property type="match status" value="2"/>
</dbReference>
<proteinExistence type="inferred from homology"/>
<dbReference type="Gene3D" id="3.90.470.20">
    <property type="entry name" value="4'-phosphopantetheinyl transferase domain"/>
    <property type="match status" value="2"/>
</dbReference>
<evidence type="ECO:0000256" key="1">
    <source>
        <dbReference type="ARBA" id="ARBA00010990"/>
    </source>
</evidence>
<evidence type="ECO:0000259" key="4">
    <source>
        <dbReference type="Pfam" id="PF22624"/>
    </source>
</evidence>
<dbReference type="GO" id="GO:0000287">
    <property type="term" value="F:magnesium ion binding"/>
    <property type="evidence" value="ECO:0007669"/>
    <property type="project" value="InterPro"/>
</dbReference>
<gene>
    <name evidence="7" type="ORF">A4U53_39055</name>
    <name evidence="5" type="ORF">BA011_36750</name>
    <name evidence="6" type="ORF">BMW22_26500</name>
</gene>
<dbReference type="Proteomes" id="UP000183050">
    <property type="component" value="Plasmid unnamed1"/>
</dbReference>
<keyword evidence="5" id="KW-0614">Plasmid</keyword>
<dbReference type="EMBL" id="CP016292">
    <property type="protein sequence ID" value="ANP91643.1"/>
    <property type="molecule type" value="Genomic_DNA"/>
</dbReference>
<dbReference type="PANTHER" id="PTHR12215:SF10">
    <property type="entry name" value="L-AMINOADIPATE-SEMIALDEHYDE DEHYDROGENASE-PHOSPHOPANTETHEINYL TRANSFERASE"/>
    <property type="match status" value="1"/>
</dbReference>
<dbReference type="AlphaFoldDB" id="A0A179BVU6"/>
<dbReference type="Pfam" id="PF22624">
    <property type="entry name" value="AASDHPPT_N"/>
    <property type="match status" value="1"/>
</dbReference>
<evidence type="ECO:0000259" key="3">
    <source>
        <dbReference type="Pfam" id="PF01648"/>
    </source>
</evidence>
<evidence type="ECO:0000313" key="8">
    <source>
        <dbReference type="Proteomes" id="UP000092691"/>
    </source>
</evidence>
<dbReference type="Pfam" id="PF01648">
    <property type="entry name" value="ACPS"/>
    <property type="match status" value="1"/>
</dbReference>
<evidence type="ECO:0000256" key="2">
    <source>
        <dbReference type="ARBA" id="ARBA00022679"/>
    </source>
</evidence>
<dbReference type="InterPro" id="IPR037143">
    <property type="entry name" value="4-PPantetheinyl_Trfase_dom_sf"/>
</dbReference>
<sequence length="247" mass="28001">MSMAGDLDPWQVSSELRVDIFLSQPREASVRLWNAARDVLNEEERQRARRFVFDRDRDMYVFSHGLLRLLLARYMVADPRELTFASAPGGRPELVSPSSAPIRFNLSHTDGLVGCILTQKADCGLDVEQIGRVDYRHLVPTALAPEERSALLRLAEADRPDRFCEIWTLKEAYLKGRGLGISYPIRNISFSGFDGNRRCRVVGDERDDGSTWHFWSRTFAGAYSAAAAVRTQRDDVKFSATFIEDLP</sequence>
<accession>A0A179BVU6</accession>
<evidence type="ECO:0000313" key="7">
    <source>
        <dbReference type="EMBL" id="OAP95736.1"/>
    </source>
</evidence>
<dbReference type="EMBL" id="CP018229">
    <property type="protein sequence ID" value="API55153.1"/>
    <property type="molecule type" value="Genomic_DNA"/>
</dbReference>
<keyword evidence="2 7" id="KW-0808">Transferase</keyword>
<dbReference type="RefSeq" id="WP_064246437.1">
    <property type="nucleotide sequence ID" value="NZ_CP016292.1"/>
</dbReference>
<dbReference type="InterPro" id="IPR050559">
    <property type="entry name" value="P-Pant_transferase_sf"/>
</dbReference>
<protein>
    <submittedName>
        <fullName evidence="7">4-phosphopantetheinyl transferase</fullName>
    </submittedName>
</protein>
<dbReference type="OrthoDB" id="9808281at2"/>